<evidence type="ECO:0000313" key="2">
    <source>
        <dbReference type="Proteomes" id="UP000499080"/>
    </source>
</evidence>
<evidence type="ECO:0000313" key="1">
    <source>
        <dbReference type="EMBL" id="GBO44355.1"/>
    </source>
</evidence>
<gene>
    <name evidence="1" type="ORF">AVEN_16656_1</name>
</gene>
<comment type="caution">
    <text evidence="1">The sequence shown here is derived from an EMBL/GenBank/DDBJ whole genome shotgun (WGS) entry which is preliminary data.</text>
</comment>
<keyword evidence="2" id="KW-1185">Reference proteome</keyword>
<accession>A0A4Y2X3S9</accession>
<reference evidence="1 2" key="1">
    <citation type="journal article" date="2019" name="Sci. Rep.">
        <title>Orb-weaving spider Araneus ventricosus genome elucidates the spidroin gene catalogue.</title>
        <authorList>
            <person name="Kono N."/>
            <person name="Nakamura H."/>
            <person name="Ohtoshi R."/>
            <person name="Moran D.A.P."/>
            <person name="Shinohara A."/>
            <person name="Yoshida Y."/>
            <person name="Fujiwara M."/>
            <person name="Mori M."/>
            <person name="Tomita M."/>
            <person name="Arakawa K."/>
        </authorList>
    </citation>
    <scope>NUCLEOTIDE SEQUENCE [LARGE SCALE GENOMIC DNA]</scope>
</reference>
<dbReference type="AlphaFoldDB" id="A0A4Y2X3S9"/>
<sequence>MLSDGGHPLRGDSLTASKTQELLRKFKWEVWNNHPYNDLSSPNLSSKHFLGTGLLSGEVSENLYEGHETIGRGRFCQSRLCGFCVQIE</sequence>
<name>A0A4Y2X3S9_ARAVE</name>
<dbReference type="Proteomes" id="UP000499080">
    <property type="component" value="Unassembled WGS sequence"/>
</dbReference>
<protein>
    <submittedName>
        <fullName evidence="1">Uncharacterized protein</fullName>
    </submittedName>
</protein>
<dbReference type="EMBL" id="BGPR01071039">
    <property type="protein sequence ID" value="GBO44355.1"/>
    <property type="molecule type" value="Genomic_DNA"/>
</dbReference>
<proteinExistence type="predicted"/>
<organism evidence="1 2">
    <name type="scientific">Araneus ventricosus</name>
    <name type="common">Orbweaver spider</name>
    <name type="synonym">Epeira ventricosa</name>
    <dbReference type="NCBI Taxonomy" id="182803"/>
    <lineage>
        <taxon>Eukaryota</taxon>
        <taxon>Metazoa</taxon>
        <taxon>Ecdysozoa</taxon>
        <taxon>Arthropoda</taxon>
        <taxon>Chelicerata</taxon>
        <taxon>Arachnida</taxon>
        <taxon>Araneae</taxon>
        <taxon>Araneomorphae</taxon>
        <taxon>Entelegynae</taxon>
        <taxon>Araneoidea</taxon>
        <taxon>Araneidae</taxon>
        <taxon>Araneus</taxon>
    </lineage>
</organism>